<feature type="transmembrane region" description="Helical" evidence="8">
    <location>
        <begin position="167"/>
        <end position="186"/>
    </location>
</feature>
<dbReference type="SUPFAM" id="SSF111418">
    <property type="entry name" value="Hormone receptor domain"/>
    <property type="match status" value="1"/>
</dbReference>
<dbReference type="AlphaFoldDB" id="A0AA38M510"/>
<reference evidence="10" key="1">
    <citation type="journal article" date="2023" name="G3 (Bethesda)">
        <title>Whole genome assemblies of Zophobas morio and Tenebrio molitor.</title>
        <authorList>
            <person name="Kaur S."/>
            <person name="Stinson S.A."/>
            <person name="diCenzo G.C."/>
        </authorList>
    </citation>
    <scope>NUCLEOTIDE SEQUENCE</scope>
    <source>
        <strain evidence="10">QUZm001</strain>
    </source>
</reference>
<evidence type="ECO:0000256" key="5">
    <source>
        <dbReference type="ARBA" id="ARBA00022989"/>
    </source>
</evidence>
<dbReference type="InterPro" id="IPR036445">
    <property type="entry name" value="GPCR_2_extracell_dom_sf"/>
</dbReference>
<dbReference type="PROSITE" id="PS50227">
    <property type="entry name" value="G_PROTEIN_RECEP_F2_3"/>
    <property type="match status" value="1"/>
</dbReference>
<dbReference type="GO" id="GO:0007188">
    <property type="term" value="P:adenylate cyclase-modulating G protein-coupled receptor signaling pathway"/>
    <property type="evidence" value="ECO:0007669"/>
    <property type="project" value="TreeGrafter"/>
</dbReference>
<keyword evidence="3" id="KW-1003">Cell membrane</keyword>
<dbReference type="GO" id="GO:0005886">
    <property type="term" value="C:plasma membrane"/>
    <property type="evidence" value="ECO:0007669"/>
    <property type="project" value="UniProtKB-SubCell"/>
</dbReference>
<evidence type="ECO:0000256" key="6">
    <source>
        <dbReference type="ARBA" id="ARBA00023136"/>
    </source>
</evidence>
<evidence type="ECO:0000256" key="3">
    <source>
        <dbReference type="ARBA" id="ARBA00022475"/>
    </source>
</evidence>
<evidence type="ECO:0000313" key="10">
    <source>
        <dbReference type="EMBL" id="KAJ3644375.1"/>
    </source>
</evidence>
<keyword evidence="7" id="KW-0325">Glycoprotein</keyword>
<evidence type="ECO:0000256" key="8">
    <source>
        <dbReference type="SAM" id="Phobius"/>
    </source>
</evidence>
<dbReference type="InterPro" id="IPR017983">
    <property type="entry name" value="GPCR_2_secretin-like_CS"/>
</dbReference>
<dbReference type="GO" id="GO:0008528">
    <property type="term" value="F:G protein-coupled peptide receptor activity"/>
    <property type="evidence" value="ECO:0007669"/>
    <property type="project" value="TreeGrafter"/>
</dbReference>
<dbReference type="InterPro" id="IPR001879">
    <property type="entry name" value="GPCR_2_extracellular_dom"/>
</dbReference>
<comment type="subcellular location">
    <subcellularLocation>
        <location evidence="1">Cell membrane</location>
        <topology evidence="1">Multi-pass membrane protein</topology>
    </subcellularLocation>
</comment>
<organism evidence="10 11">
    <name type="scientific">Zophobas morio</name>
    <dbReference type="NCBI Taxonomy" id="2755281"/>
    <lineage>
        <taxon>Eukaryota</taxon>
        <taxon>Metazoa</taxon>
        <taxon>Ecdysozoa</taxon>
        <taxon>Arthropoda</taxon>
        <taxon>Hexapoda</taxon>
        <taxon>Insecta</taxon>
        <taxon>Pterygota</taxon>
        <taxon>Neoptera</taxon>
        <taxon>Endopterygota</taxon>
        <taxon>Coleoptera</taxon>
        <taxon>Polyphaga</taxon>
        <taxon>Cucujiformia</taxon>
        <taxon>Tenebrionidae</taxon>
        <taxon>Zophobas</taxon>
    </lineage>
</organism>
<evidence type="ECO:0000256" key="2">
    <source>
        <dbReference type="ARBA" id="ARBA00005314"/>
    </source>
</evidence>
<gene>
    <name evidence="10" type="ORF">Zmor_027040</name>
</gene>
<dbReference type="PRINTS" id="PR00249">
    <property type="entry name" value="GPCRSECRETIN"/>
</dbReference>
<evidence type="ECO:0000259" key="9">
    <source>
        <dbReference type="PROSITE" id="PS50227"/>
    </source>
</evidence>
<dbReference type="InterPro" id="IPR000832">
    <property type="entry name" value="GPCR_2_secretin-like"/>
</dbReference>
<proteinExistence type="inferred from homology"/>
<comment type="caution">
    <text evidence="10">The sequence shown here is derived from an EMBL/GenBank/DDBJ whole genome shotgun (WGS) entry which is preliminary data.</text>
</comment>
<dbReference type="Pfam" id="PF02793">
    <property type="entry name" value="HRM"/>
    <property type="match status" value="1"/>
</dbReference>
<keyword evidence="11" id="KW-1185">Reference proteome</keyword>
<evidence type="ECO:0000313" key="11">
    <source>
        <dbReference type="Proteomes" id="UP001168821"/>
    </source>
</evidence>
<dbReference type="PANTHER" id="PTHR45620:SF32">
    <property type="entry name" value="DIURETIC HORMONE 31 RECEPTOR, ISOFORM C"/>
    <property type="match status" value="1"/>
</dbReference>
<evidence type="ECO:0000256" key="1">
    <source>
        <dbReference type="ARBA" id="ARBA00004651"/>
    </source>
</evidence>
<keyword evidence="5 8" id="KW-1133">Transmembrane helix</keyword>
<feature type="domain" description="G-protein coupled receptors family 2 profile 1" evidence="9">
    <location>
        <begin position="41"/>
        <end position="122"/>
    </location>
</feature>
<keyword evidence="4 8" id="KW-0812">Transmembrane</keyword>
<comment type="similarity">
    <text evidence="2">Belongs to the G-protein coupled receptor 2 family.</text>
</comment>
<protein>
    <recommendedName>
        <fullName evidence="9">G-protein coupled receptors family 2 profile 1 domain-containing protein</fullName>
    </recommendedName>
</protein>
<dbReference type="EMBL" id="JALNTZ010000008">
    <property type="protein sequence ID" value="KAJ3644375.1"/>
    <property type="molecule type" value="Genomic_DNA"/>
</dbReference>
<keyword evidence="6 8" id="KW-0472">Membrane</keyword>
<evidence type="ECO:0000256" key="7">
    <source>
        <dbReference type="ARBA" id="ARBA00023180"/>
    </source>
</evidence>
<dbReference type="Pfam" id="PF00002">
    <property type="entry name" value="7tm_2"/>
    <property type="match status" value="1"/>
</dbReference>
<dbReference type="Proteomes" id="UP001168821">
    <property type="component" value="Unassembled WGS sequence"/>
</dbReference>
<name>A0AA38M510_9CUCU</name>
<dbReference type="PROSITE" id="PS00649">
    <property type="entry name" value="G_PROTEIN_RECEP_F2_1"/>
    <property type="match status" value="1"/>
</dbReference>
<dbReference type="PANTHER" id="PTHR45620">
    <property type="entry name" value="PDF RECEPTOR-LIKE PROTEIN-RELATED"/>
    <property type="match status" value="1"/>
</dbReference>
<dbReference type="Gene3D" id="1.20.1070.10">
    <property type="entry name" value="Rhodopsin 7-helix transmembrane proteins"/>
    <property type="match status" value="1"/>
</dbReference>
<sequence length="213" mass="24780">MDTPVRAKKRRLDHLSWEEKLQRKKLKNRVAAQTNNGDDLECESTFSRGIYFGKPYCPTRFDGWSCWPNTPGGSIANQSCPNILTFDANRKVFYPCDEDGKWLFYPAFNKTWVNYTTCVNIEDFQFRQQINLIYCVGYGVSLVALLVSLALLTYFKSLRCARITVHMNLFSSFAINNFLWLLWYSMVVNDQEVLGENKVKNLYLFSVELQRAS</sequence>
<dbReference type="Gene3D" id="4.10.1240.10">
    <property type="entry name" value="GPCR, family 2, extracellular hormone receptor domain"/>
    <property type="match status" value="1"/>
</dbReference>
<evidence type="ECO:0000256" key="4">
    <source>
        <dbReference type="ARBA" id="ARBA00022692"/>
    </source>
</evidence>
<dbReference type="SMART" id="SM00008">
    <property type="entry name" value="HormR"/>
    <property type="match status" value="1"/>
</dbReference>
<feature type="transmembrane region" description="Helical" evidence="8">
    <location>
        <begin position="131"/>
        <end position="155"/>
    </location>
</feature>
<accession>A0AA38M510</accession>
<dbReference type="InterPro" id="IPR050332">
    <property type="entry name" value="GPCR_2"/>
</dbReference>